<feature type="DNA-binding region" description="OmpR/PhoB-type" evidence="3">
    <location>
        <begin position="124"/>
        <end position="218"/>
    </location>
</feature>
<reference evidence="6 7" key="1">
    <citation type="submission" date="2020-05" db="EMBL/GenBank/DDBJ databases">
        <authorList>
            <person name="Kim M.K."/>
        </authorList>
    </citation>
    <scope>NUCLEOTIDE SEQUENCE [LARGE SCALE GENOMIC DNA]</scope>
    <source>
        <strain evidence="6 7">BT25</strain>
    </source>
</reference>
<dbReference type="Proteomes" id="UP000550508">
    <property type="component" value="Unassembled WGS sequence"/>
</dbReference>
<keyword evidence="2" id="KW-0597">Phosphoprotein</keyword>
<dbReference type="CDD" id="cd00383">
    <property type="entry name" value="trans_reg_C"/>
    <property type="match status" value="1"/>
</dbReference>
<name>A0A849VQP9_9HYPH</name>
<evidence type="ECO:0000259" key="5">
    <source>
        <dbReference type="PROSITE" id="PS51755"/>
    </source>
</evidence>
<dbReference type="SMART" id="SM00862">
    <property type="entry name" value="Trans_reg_C"/>
    <property type="match status" value="1"/>
</dbReference>
<evidence type="ECO:0000256" key="1">
    <source>
        <dbReference type="ARBA" id="ARBA00023125"/>
    </source>
</evidence>
<feature type="modified residue" description="4-aspartylphosphate" evidence="2">
    <location>
        <position position="51"/>
    </location>
</feature>
<dbReference type="InterPro" id="IPR039420">
    <property type="entry name" value="WalR-like"/>
</dbReference>
<keyword evidence="7" id="KW-1185">Reference proteome</keyword>
<protein>
    <submittedName>
        <fullName evidence="6">Response regulator transcription factor</fullName>
    </submittedName>
</protein>
<dbReference type="RefSeq" id="WP_091923998.1">
    <property type="nucleotide sequence ID" value="NZ_CP088292.1"/>
</dbReference>
<evidence type="ECO:0000256" key="2">
    <source>
        <dbReference type="PROSITE-ProRule" id="PRU00169"/>
    </source>
</evidence>
<comment type="caution">
    <text evidence="6">The sequence shown here is derived from an EMBL/GenBank/DDBJ whole genome shotgun (WGS) entry which is preliminary data.</text>
</comment>
<evidence type="ECO:0000313" key="6">
    <source>
        <dbReference type="EMBL" id="NTS31856.1"/>
    </source>
</evidence>
<dbReference type="Gene3D" id="1.10.10.10">
    <property type="entry name" value="Winged helix-like DNA-binding domain superfamily/Winged helix DNA-binding domain"/>
    <property type="match status" value="1"/>
</dbReference>
<dbReference type="SMART" id="SM00448">
    <property type="entry name" value="REC"/>
    <property type="match status" value="1"/>
</dbReference>
<dbReference type="PROSITE" id="PS51755">
    <property type="entry name" value="OMPR_PHOB"/>
    <property type="match status" value="1"/>
</dbReference>
<dbReference type="InterPro" id="IPR001867">
    <property type="entry name" value="OmpR/PhoB-type_DNA-bd"/>
</dbReference>
<dbReference type="CDD" id="cd17624">
    <property type="entry name" value="REC_OmpR_PmrA-like"/>
    <property type="match status" value="1"/>
</dbReference>
<evidence type="ECO:0000259" key="4">
    <source>
        <dbReference type="PROSITE" id="PS50110"/>
    </source>
</evidence>
<accession>A0A849VQP9</accession>
<dbReference type="Gene3D" id="3.40.50.2300">
    <property type="match status" value="1"/>
</dbReference>
<dbReference type="Pfam" id="PF00072">
    <property type="entry name" value="Response_reg"/>
    <property type="match status" value="1"/>
</dbReference>
<dbReference type="GO" id="GO:0032993">
    <property type="term" value="C:protein-DNA complex"/>
    <property type="evidence" value="ECO:0007669"/>
    <property type="project" value="TreeGrafter"/>
</dbReference>
<dbReference type="InterPro" id="IPR036388">
    <property type="entry name" value="WH-like_DNA-bd_sf"/>
</dbReference>
<dbReference type="GO" id="GO:0000976">
    <property type="term" value="F:transcription cis-regulatory region binding"/>
    <property type="evidence" value="ECO:0007669"/>
    <property type="project" value="TreeGrafter"/>
</dbReference>
<dbReference type="AlphaFoldDB" id="A0A849VQP9"/>
<dbReference type="GO" id="GO:0000156">
    <property type="term" value="F:phosphorelay response regulator activity"/>
    <property type="evidence" value="ECO:0007669"/>
    <property type="project" value="TreeGrafter"/>
</dbReference>
<dbReference type="GO" id="GO:0005829">
    <property type="term" value="C:cytosol"/>
    <property type="evidence" value="ECO:0007669"/>
    <property type="project" value="TreeGrafter"/>
</dbReference>
<dbReference type="EMBL" id="JABUMX010000002">
    <property type="protein sequence ID" value="NTS31856.1"/>
    <property type="molecule type" value="Genomic_DNA"/>
</dbReference>
<dbReference type="Gene3D" id="6.10.250.690">
    <property type="match status" value="1"/>
</dbReference>
<dbReference type="SUPFAM" id="SSF52172">
    <property type="entry name" value="CheY-like"/>
    <property type="match status" value="1"/>
</dbReference>
<dbReference type="Pfam" id="PF00486">
    <property type="entry name" value="Trans_reg_C"/>
    <property type="match status" value="1"/>
</dbReference>
<keyword evidence="1 3" id="KW-0238">DNA-binding</keyword>
<feature type="domain" description="Response regulatory" evidence="4">
    <location>
        <begin position="2"/>
        <end position="116"/>
    </location>
</feature>
<sequence length="220" mass="24738">MRVLLVEDDATLGAAVRDHVMHGNHAVDWMQHLEDAKVSMRVTNYDLVLLDIRLPDGNGVDFLTELRANGDATPVIILTAHDQISERIRGLNAGADDYLVKPFNLDELTARMHAVARRHSGRPDEVIRLGSLHIHIADRRVTSANQEITLSGREWAVLERLLARIGAIVSKAQIEETLYAFGWEIESNTVEVYISRLRKKLGRQYVATVRGVGYRIEGRT</sequence>
<evidence type="ECO:0000313" key="7">
    <source>
        <dbReference type="Proteomes" id="UP000550508"/>
    </source>
</evidence>
<gene>
    <name evidence="6" type="ORF">HQ945_11375</name>
</gene>
<dbReference type="PANTHER" id="PTHR48111:SF36">
    <property type="entry name" value="TRANSCRIPTIONAL REGULATORY PROTEIN CUTR"/>
    <property type="match status" value="1"/>
</dbReference>
<dbReference type="InterPro" id="IPR011006">
    <property type="entry name" value="CheY-like_superfamily"/>
</dbReference>
<dbReference type="PANTHER" id="PTHR48111">
    <property type="entry name" value="REGULATOR OF RPOS"/>
    <property type="match status" value="1"/>
</dbReference>
<feature type="domain" description="OmpR/PhoB-type" evidence="5">
    <location>
        <begin position="124"/>
        <end position="218"/>
    </location>
</feature>
<organism evidence="6 7">
    <name type="scientific">Phyllobacterium pellucidum</name>
    <dbReference type="NCBI Taxonomy" id="2740464"/>
    <lineage>
        <taxon>Bacteria</taxon>
        <taxon>Pseudomonadati</taxon>
        <taxon>Pseudomonadota</taxon>
        <taxon>Alphaproteobacteria</taxon>
        <taxon>Hyphomicrobiales</taxon>
        <taxon>Phyllobacteriaceae</taxon>
        <taxon>Phyllobacterium</taxon>
    </lineage>
</organism>
<dbReference type="InterPro" id="IPR001789">
    <property type="entry name" value="Sig_transdc_resp-reg_receiver"/>
</dbReference>
<dbReference type="PROSITE" id="PS50110">
    <property type="entry name" value="RESPONSE_REGULATORY"/>
    <property type="match status" value="1"/>
</dbReference>
<dbReference type="GO" id="GO:0006355">
    <property type="term" value="P:regulation of DNA-templated transcription"/>
    <property type="evidence" value="ECO:0007669"/>
    <property type="project" value="InterPro"/>
</dbReference>
<evidence type="ECO:0000256" key="3">
    <source>
        <dbReference type="PROSITE-ProRule" id="PRU01091"/>
    </source>
</evidence>
<proteinExistence type="predicted"/>